<sequence>MGVLSDLATPYGGRGDFHTQVLRWPEGPSLRPLHHQIHLVLLPLRHYPRPR</sequence>
<reference evidence="1 2" key="1">
    <citation type="submission" date="2019-06" db="EMBL/GenBank/DDBJ databases">
        <title>A chromosomal-level reference genome of Carpinus fangiana (Coryloideae, Betulaceae).</title>
        <authorList>
            <person name="Yang X."/>
            <person name="Wang Z."/>
            <person name="Zhang L."/>
            <person name="Hao G."/>
            <person name="Liu J."/>
            <person name="Yang Y."/>
        </authorList>
    </citation>
    <scope>NUCLEOTIDE SEQUENCE [LARGE SCALE GENOMIC DNA]</scope>
    <source>
        <strain evidence="1">Cfa_2016G</strain>
        <tissue evidence="1">Leaf</tissue>
    </source>
</reference>
<keyword evidence="2" id="KW-1185">Reference proteome</keyword>
<gene>
    <name evidence="1" type="ORF">FH972_026832</name>
</gene>
<accession>A0A5N6L5I7</accession>
<proteinExistence type="predicted"/>
<organism evidence="1 2">
    <name type="scientific">Carpinus fangiana</name>
    <dbReference type="NCBI Taxonomy" id="176857"/>
    <lineage>
        <taxon>Eukaryota</taxon>
        <taxon>Viridiplantae</taxon>
        <taxon>Streptophyta</taxon>
        <taxon>Embryophyta</taxon>
        <taxon>Tracheophyta</taxon>
        <taxon>Spermatophyta</taxon>
        <taxon>Magnoliopsida</taxon>
        <taxon>eudicotyledons</taxon>
        <taxon>Gunneridae</taxon>
        <taxon>Pentapetalae</taxon>
        <taxon>rosids</taxon>
        <taxon>fabids</taxon>
        <taxon>Fagales</taxon>
        <taxon>Betulaceae</taxon>
        <taxon>Carpinus</taxon>
    </lineage>
</organism>
<dbReference type="EMBL" id="VIBQ01000128">
    <property type="protein sequence ID" value="KAB8927503.1"/>
    <property type="molecule type" value="Genomic_DNA"/>
</dbReference>
<protein>
    <submittedName>
        <fullName evidence="1">Uncharacterized protein</fullName>
    </submittedName>
</protein>
<evidence type="ECO:0000313" key="2">
    <source>
        <dbReference type="Proteomes" id="UP000327013"/>
    </source>
</evidence>
<evidence type="ECO:0000313" key="1">
    <source>
        <dbReference type="EMBL" id="KAB8927503.1"/>
    </source>
</evidence>
<dbReference type="AlphaFoldDB" id="A0A5N6L5I7"/>
<comment type="caution">
    <text evidence="1">The sequence shown here is derived from an EMBL/GenBank/DDBJ whole genome shotgun (WGS) entry which is preliminary data.</text>
</comment>
<dbReference type="Proteomes" id="UP000327013">
    <property type="component" value="Unassembled WGS sequence"/>
</dbReference>
<name>A0A5N6L5I7_9ROSI</name>